<name>A0A058Z1G1_FONAL</name>
<dbReference type="STRING" id="691883.A0A058Z1G1"/>
<dbReference type="OrthoDB" id="340608at2759"/>
<accession>A0A058Z1G1</accession>
<dbReference type="GeneID" id="20530067"/>
<keyword evidence="4 7" id="KW-1133">Transmembrane helix</keyword>
<dbReference type="AlphaFoldDB" id="A0A058Z1G1"/>
<dbReference type="PANTHER" id="PTHR10926:SF0">
    <property type="entry name" value="CDC50, ISOFORM A"/>
    <property type="match status" value="1"/>
</dbReference>
<dbReference type="RefSeq" id="XP_009497464.1">
    <property type="nucleotide sequence ID" value="XM_009499189.1"/>
</dbReference>
<gene>
    <name evidence="8" type="ORF">H696_05342</name>
</gene>
<keyword evidence="9" id="KW-1185">Reference proteome</keyword>
<dbReference type="GO" id="GO:0005794">
    <property type="term" value="C:Golgi apparatus"/>
    <property type="evidence" value="ECO:0007669"/>
    <property type="project" value="TreeGrafter"/>
</dbReference>
<dbReference type="PIRSF" id="PIRSF015840">
    <property type="entry name" value="DUF284_TM_euk"/>
    <property type="match status" value="1"/>
</dbReference>
<dbReference type="GO" id="GO:0005783">
    <property type="term" value="C:endoplasmic reticulum"/>
    <property type="evidence" value="ECO:0007669"/>
    <property type="project" value="TreeGrafter"/>
</dbReference>
<evidence type="ECO:0008006" key="10">
    <source>
        <dbReference type="Google" id="ProtNLM"/>
    </source>
</evidence>
<comment type="similarity">
    <text evidence="2 6">Belongs to the CDC50/LEM3 family.</text>
</comment>
<evidence type="ECO:0000313" key="8">
    <source>
        <dbReference type="EMBL" id="KCV68090.1"/>
    </source>
</evidence>
<feature type="transmembrane region" description="Helical" evidence="7">
    <location>
        <begin position="221"/>
        <end position="242"/>
    </location>
</feature>
<evidence type="ECO:0000256" key="3">
    <source>
        <dbReference type="ARBA" id="ARBA00022692"/>
    </source>
</evidence>
<dbReference type="Proteomes" id="UP000030693">
    <property type="component" value="Unassembled WGS sequence"/>
</dbReference>
<dbReference type="GO" id="GO:0005886">
    <property type="term" value="C:plasma membrane"/>
    <property type="evidence" value="ECO:0007669"/>
    <property type="project" value="TreeGrafter"/>
</dbReference>
<evidence type="ECO:0000256" key="4">
    <source>
        <dbReference type="ARBA" id="ARBA00022989"/>
    </source>
</evidence>
<dbReference type="OMA" id="AWKPLYT"/>
<dbReference type="EMBL" id="KB932210">
    <property type="protein sequence ID" value="KCV68090.1"/>
    <property type="molecule type" value="Genomic_DNA"/>
</dbReference>
<evidence type="ECO:0000313" key="9">
    <source>
        <dbReference type="Proteomes" id="UP000030693"/>
    </source>
</evidence>
<keyword evidence="3 7" id="KW-0812">Transmembrane</keyword>
<organism evidence="8">
    <name type="scientific">Fonticula alba</name>
    <name type="common">Slime mold</name>
    <dbReference type="NCBI Taxonomy" id="691883"/>
    <lineage>
        <taxon>Eukaryota</taxon>
        <taxon>Rotosphaerida</taxon>
        <taxon>Fonticulaceae</taxon>
        <taxon>Fonticula</taxon>
    </lineage>
</organism>
<comment type="subcellular location">
    <subcellularLocation>
        <location evidence="1">Membrane</location>
        <topology evidence="1">Multi-pass membrane protein</topology>
    </subcellularLocation>
</comment>
<evidence type="ECO:0000256" key="2">
    <source>
        <dbReference type="ARBA" id="ARBA00009457"/>
    </source>
</evidence>
<sequence length="263" mass="29727">MKYDVANNKCSVLFEVEKDLTGPVYLYYRLSNFYQNHRRYVKSFDTRQLLGKAIDANSLVSDCDPLRTGVRDSDQAVLPIYPCGLIANSFFNDTFSSLSSTSPTAPLTYPWSDKGIAWPSDLNKFRPTEYGPNDVLPPPNWSKYAGGYTQIPALWEDERFLVWMRTAGLPTFRKLWGRSDDDLPAGVYEMVIEDFYPVRSFNGTKSVVISTTSWIGGRNPFLGIAYLAVGSICILVGIIFLIRHVIRPRALGDTAHLSWNKNK</sequence>
<dbReference type="eggNOG" id="KOG2952">
    <property type="taxonomic scope" value="Eukaryota"/>
</dbReference>
<evidence type="ECO:0000256" key="5">
    <source>
        <dbReference type="ARBA" id="ARBA00023136"/>
    </source>
</evidence>
<dbReference type="InterPro" id="IPR005045">
    <property type="entry name" value="CDC50/LEM3_fam"/>
</dbReference>
<keyword evidence="5 6" id="KW-0472">Membrane</keyword>
<evidence type="ECO:0000256" key="1">
    <source>
        <dbReference type="ARBA" id="ARBA00004141"/>
    </source>
</evidence>
<proteinExistence type="inferred from homology"/>
<evidence type="ECO:0000256" key="7">
    <source>
        <dbReference type="SAM" id="Phobius"/>
    </source>
</evidence>
<dbReference type="Pfam" id="PF03381">
    <property type="entry name" value="CDC50"/>
    <property type="match status" value="1"/>
</dbReference>
<dbReference type="PANTHER" id="PTHR10926">
    <property type="entry name" value="CELL CYCLE CONTROL PROTEIN 50"/>
    <property type="match status" value="1"/>
</dbReference>
<reference evidence="8" key="1">
    <citation type="submission" date="2013-04" db="EMBL/GenBank/DDBJ databases">
        <title>The Genome Sequence of Fonticula alba ATCC 38817.</title>
        <authorList>
            <consortium name="The Broad Institute Genomics Platform"/>
            <person name="Russ C."/>
            <person name="Cuomo C."/>
            <person name="Burger G."/>
            <person name="Gray M.W."/>
            <person name="Holland P.W.H."/>
            <person name="King N."/>
            <person name="Lang F.B.F."/>
            <person name="Roger A.J."/>
            <person name="Ruiz-Trillo I."/>
            <person name="Brown M."/>
            <person name="Walker B."/>
            <person name="Young S."/>
            <person name="Zeng Q."/>
            <person name="Gargeya S."/>
            <person name="Fitzgerald M."/>
            <person name="Haas B."/>
            <person name="Abouelleil A."/>
            <person name="Allen A.W."/>
            <person name="Alvarado L."/>
            <person name="Arachchi H.M."/>
            <person name="Berlin A.M."/>
            <person name="Chapman S.B."/>
            <person name="Gainer-Dewar J."/>
            <person name="Goldberg J."/>
            <person name="Griggs A."/>
            <person name="Gujja S."/>
            <person name="Hansen M."/>
            <person name="Howarth C."/>
            <person name="Imamovic A."/>
            <person name="Ireland A."/>
            <person name="Larimer J."/>
            <person name="McCowan C."/>
            <person name="Murphy C."/>
            <person name="Pearson M."/>
            <person name="Poon T.W."/>
            <person name="Priest M."/>
            <person name="Roberts A."/>
            <person name="Saif S."/>
            <person name="Shea T."/>
            <person name="Sisk P."/>
            <person name="Sykes S."/>
            <person name="Wortman J."/>
            <person name="Nusbaum C."/>
            <person name="Birren B."/>
        </authorList>
    </citation>
    <scope>NUCLEOTIDE SEQUENCE [LARGE SCALE GENOMIC DNA]</scope>
    <source>
        <strain evidence="8">ATCC 38817</strain>
    </source>
</reference>
<evidence type="ECO:0000256" key="6">
    <source>
        <dbReference type="PIRNR" id="PIRNR015840"/>
    </source>
</evidence>
<protein>
    <recommendedName>
        <fullName evidence="10">Cell cycle control protein 50A</fullName>
    </recommendedName>
</protein>